<gene>
    <name evidence="1" type="ORF">RRG08_034068</name>
</gene>
<proteinExistence type="predicted"/>
<evidence type="ECO:0000313" key="1">
    <source>
        <dbReference type="EMBL" id="KAK3749096.1"/>
    </source>
</evidence>
<dbReference type="AlphaFoldDB" id="A0AAE0YMB7"/>
<protein>
    <submittedName>
        <fullName evidence="1">Uncharacterized protein</fullName>
    </submittedName>
</protein>
<dbReference type="Proteomes" id="UP001283361">
    <property type="component" value="Unassembled WGS sequence"/>
</dbReference>
<organism evidence="1 2">
    <name type="scientific">Elysia crispata</name>
    <name type="common">lettuce slug</name>
    <dbReference type="NCBI Taxonomy" id="231223"/>
    <lineage>
        <taxon>Eukaryota</taxon>
        <taxon>Metazoa</taxon>
        <taxon>Spiralia</taxon>
        <taxon>Lophotrochozoa</taxon>
        <taxon>Mollusca</taxon>
        <taxon>Gastropoda</taxon>
        <taxon>Heterobranchia</taxon>
        <taxon>Euthyneura</taxon>
        <taxon>Panpulmonata</taxon>
        <taxon>Sacoglossa</taxon>
        <taxon>Placobranchoidea</taxon>
        <taxon>Plakobranchidae</taxon>
        <taxon>Elysia</taxon>
    </lineage>
</organism>
<reference evidence="1" key="1">
    <citation type="journal article" date="2023" name="G3 (Bethesda)">
        <title>A reference genome for the long-term kleptoplast-retaining sea slug Elysia crispata morphotype clarki.</title>
        <authorList>
            <person name="Eastman K.E."/>
            <person name="Pendleton A.L."/>
            <person name="Shaikh M.A."/>
            <person name="Suttiyut T."/>
            <person name="Ogas R."/>
            <person name="Tomko P."/>
            <person name="Gavelis G."/>
            <person name="Widhalm J.R."/>
            <person name="Wisecaver J.H."/>
        </authorList>
    </citation>
    <scope>NUCLEOTIDE SEQUENCE</scope>
    <source>
        <strain evidence="1">ECLA1</strain>
    </source>
</reference>
<name>A0AAE0YMB7_9GAST</name>
<evidence type="ECO:0000313" key="2">
    <source>
        <dbReference type="Proteomes" id="UP001283361"/>
    </source>
</evidence>
<accession>A0AAE0YMB7</accession>
<sequence length="109" mass="11940">MTKLFCRRLARVTEGERAESETDFCPLGSGGAWRPHPRSWPHSESYLSCTGLPACRGCSRPEGRKSAYPGTFRVKYSSLGQRDGGAVLTVPRPVSSDCSSYIGYTHTPL</sequence>
<dbReference type="EMBL" id="JAWDGP010005963">
    <property type="protein sequence ID" value="KAK3749096.1"/>
    <property type="molecule type" value="Genomic_DNA"/>
</dbReference>
<keyword evidence="2" id="KW-1185">Reference proteome</keyword>
<comment type="caution">
    <text evidence="1">The sequence shown here is derived from an EMBL/GenBank/DDBJ whole genome shotgun (WGS) entry which is preliminary data.</text>
</comment>